<protein>
    <recommendedName>
        <fullName evidence="3">Myb-like domain-containing protein</fullName>
    </recommendedName>
</protein>
<dbReference type="EMBL" id="CAJPWZ010003330">
    <property type="protein sequence ID" value="CAG2257464.1"/>
    <property type="molecule type" value="Genomic_DNA"/>
</dbReference>
<comment type="caution">
    <text evidence="4">The sequence shown here is derived from an EMBL/GenBank/DDBJ whole genome shotgun (WGS) entry which is preliminary data.</text>
</comment>
<feature type="coiled-coil region" evidence="1">
    <location>
        <begin position="323"/>
        <end position="364"/>
    </location>
</feature>
<feature type="compositionally biased region" description="Basic and acidic residues" evidence="2">
    <location>
        <begin position="79"/>
        <end position="89"/>
    </location>
</feature>
<evidence type="ECO:0000313" key="4">
    <source>
        <dbReference type="EMBL" id="CAG2257464.1"/>
    </source>
</evidence>
<dbReference type="PANTHER" id="PTHR21411:SF0">
    <property type="entry name" value="REGULATORY PROTEIN ZESTE"/>
    <property type="match status" value="1"/>
</dbReference>
<dbReference type="AlphaFoldDB" id="A0A8S3VPW4"/>
<sequence length="365" mass="40992">MEPEKGKRAANFTEAEKVFLTELVERNIDIINSKFTSTITNQRKKQVWEDIAKQLNSRGAAQRTANQIKEKWRKSCGAAREEAAKDKAHARTTGGGPPAKAKDPVTQKILELHQGAPNFFGIDGGLEIGMPLPLETINNPFGLNGKEVKSLLQKAREMHVEIQQFLQDYRPSKALPKVGDGIFYNYVDTTKGITEAERDELTSFLSTFSEINFSVIDVPTMVHDTIAFIVHYSDKKENDASELVVLNDPSNYVACSTERGQIIATADSPTLRQVSGSTLAAPRPSTSHAKPSIVPSKSVAKIQQKPTRQTYQELQFEVLKLDKSRIIQEKRKLMSEREKLELEKTLLKLKIKKIKQEMNDNNNEQ</sequence>
<keyword evidence="5" id="KW-1185">Reference proteome</keyword>
<organism evidence="4 5">
    <name type="scientific">Mytilus edulis</name>
    <name type="common">Blue mussel</name>
    <dbReference type="NCBI Taxonomy" id="6550"/>
    <lineage>
        <taxon>Eukaryota</taxon>
        <taxon>Metazoa</taxon>
        <taxon>Spiralia</taxon>
        <taxon>Lophotrochozoa</taxon>
        <taxon>Mollusca</taxon>
        <taxon>Bivalvia</taxon>
        <taxon>Autobranchia</taxon>
        <taxon>Pteriomorphia</taxon>
        <taxon>Mytilida</taxon>
        <taxon>Mytiloidea</taxon>
        <taxon>Mytilidae</taxon>
        <taxon>Mytilinae</taxon>
        <taxon>Mytilus</taxon>
    </lineage>
</organism>
<dbReference type="Pfam" id="PF13873">
    <property type="entry name" value="Myb_DNA-bind_5"/>
    <property type="match status" value="1"/>
</dbReference>
<evidence type="ECO:0000256" key="2">
    <source>
        <dbReference type="SAM" id="MobiDB-lite"/>
    </source>
</evidence>
<name>A0A8S3VPW4_MYTED</name>
<dbReference type="PANTHER" id="PTHR21411">
    <property type="entry name" value="APONTIC"/>
    <property type="match status" value="1"/>
</dbReference>
<feature type="region of interest" description="Disordered" evidence="2">
    <location>
        <begin position="273"/>
        <end position="297"/>
    </location>
</feature>
<dbReference type="PROSITE" id="PS50090">
    <property type="entry name" value="MYB_LIKE"/>
    <property type="match status" value="1"/>
</dbReference>
<dbReference type="Proteomes" id="UP000683360">
    <property type="component" value="Unassembled WGS sequence"/>
</dbReference>
<dbReference type="Gene3D" id="1.10.10.60">
    <property type="entry name" value="Homeodomain-like"/>
    <property type="match status" value="1"/>
</dbReference>
<accession>A0A8S3VPW4</accession>
<feature type="domain" description="Myb-like" evidence="3">
    <location>
        <begin position="4"/>
        <end position="76"/>
    </location>
</feature>
<evidence type="ECO:0000313" key="5">
    <source>
        <dbReference type="Proteomes" id="UP000683360"/>
    </source>
</evidence>
<gene>
    <name evidence="4" type="ORF">MEDL_68789</name>
</gene>
<feature type="region of interest" description="Disordered" evidence="2">
    <location>
        <begin position="59"/>
        <end position="103"/>
    </location>
</feature>
<keyword evidence="1" id="KW-0175">Coiled coil</keyword>
<evidence type="ECO:0000259" key="3">
    <source>
        <dbReference type="PROSITE" id="PS50090"/>
    </source>
</evidence>
<reference evidence="4" key="1">
    <citation type="submission" date="2021-03" db="EMBL/GenBank/DDBJ databases">
        <authorList>
            <person name="Bekaert M."/>
        </authorList>
    </citation>
    <scope>NUCLEOTIDE SEQUENCE</scope>
</reference>
<dbReference type="OrthoDB" id="6117994at2759"/>
<evidence type="ECO:0000256" key="1">
    <source>
        <dbReference type="SAM" id="Coils"/>
    </source>
</evidence>
<proteinExistence type="predicted"/>
<feature type="compositionally biased region" description="Polar residues" evidence="2">
    <location>
        <begin position="273"/>
        <end position="289"/>
    </location>
</feature>
<dbReference type="InterPro" id="IPR001005">
    <property type="entry name" value="SANT/Myb"/>
</dbReference>
<dbReference type="InterPro" id="IPR028002">
    <property type="entry name" value="Myb_DNA-bind_5"/>
</dbReference>